<evidence type="ECO:0000259" key="1">
    <source>
        <dbReference type="Pfam" id="PF13276"/>
    </source>
</evidence>
<gene>
    <name evidence="2" type="ORF">LKD34_06770</name>
</gene>
<keyword evidence="3" id="KW-1185">Reference proteome</keyword>
<protein>
    <submittedName>
        <fullName evidence="2">IS3 family transposase</fullName>
    </submittedName>
</protein>
<dbReference type="Proteomes" id="UP001199236">
    <property type="component" value="Unassembled WGS sequence"/>
</dbReference>
<evidence type="ECO:0000313" key="2">
    <source>
        <dbReference type="EMBL" id="MCC2213195.1"/>
    </source>
</evidence>
<proteinExistence type="predicted"/>
<comment type="caution">
    <text evidence="2">The sequence shown here is derived from an EMBL/GenBank/DDBJ whole genome shotgun (WGS) entry which is preliminary data.</text>
</comment>
<organism evidence="2 3">
    <name type="scientific">Faecalibacterium hominis</name>
    <name type="common">ex Afrizal et al. 2022</name>
    <dbReference type="NCBI Taxonomy" id="2881265"/>
    <lineage>
        <taxon>Bacteria</taxon>
        <taxon>Bacillati</taxon>
        <taxon>Bacillota</taxon>
        <taxon>Clostridia</taxon>
        <taxon>Eubacteriales</taxon>
        <taxon>Oscillospiraceae</taxon>
        <taxon>Faecalibacterium</taxon>
    </lineage>
</organism>
<evidence type="ECO:0000313" key="3">
    <source>
        <dbReference type="Proteomes" id="UP001199236"/>
    </source>
</evidence>
<dbReference type="Pfam" id="PF13276">
    <property type="entry name" value="HTH_21"/>
    <property type="match status" value="1"/>
</dbReference>
<accession>A0ABS8FF70</accession>
<dbReference type="PANTHER" id="PTHR46889">
    <property type="entry name" value="TRANSPOSASE INSF FOR INSERTION SEQUENCE IS3B-RELATED"/>
    <property type="match status" value="1"/>
</dbReference>
<reference evidence="2 3" key="1">
    <citation type="submission" date="2021-10" db="EMBL/GenBank/DDBJ databases">
        <title>Anaerobic single-cell dispensing facilitates the cultivation of human gut bacteria.</title>
        <authorList>
            <person name="Afrizal A."/>
        </authorList>
    </citation>
    <scope>NUCLEOTIDE SEQUENCE [LARGE SCALE GENOMIC DNA]</scope>
    <source>
        <strain evidence="2 3">CLA-AA-H223</strain>
    </source>
</reference>
<dbReference type="InterPro" id="IPR050900">
    <property type="entry name" value="Transposase_IS3/IS150/IS904"/>
</dbReference>
<sequence>MVKEQIITIFNENKKRYGYRRITQELHNNDICVNHKTVQKLMKQLGLVCQVRAKRKYNSYKGEV</sequence>
<dbReference type="InterPro" id="IPR025948">
    <property type="entry name" value="HTH-like_dom"/>
</dbReference>
<feature type="domain" description="HTH-like" evidence="1">
    <location>
        <begin position="3"/>
        <end position="55"/>
    </location>
</feature>
<name>A0ABS8FF70_9FIRM</name>
<dbReference type="EMBL" id="JAJEQO010000008">
    <property type="protein sequence ID" value="MCC2213195.1"/>
    <property type="molecule type" value="Genomic_DNA"/>
</dbReference>